<dbReference type="PROSITE" id="PS50097">
    <property type="entry name" value="BTB"/>
    <property type="match status" value="1"/>
</dbReference>
<feature type="compositionally biased region" description="Low complexity" evidence="1">
    <location>
        <begin position="15"/>
        <end position="26"/>
    </location>
</feature>
<accession>A0A2J6SDW4</accession>
<proteinExistence type="predicted"/>
<dbReference type="Pfam" id="PF00651">
    <property type="entry name" value="BTB"/>
    <property type="match status" value="1"/>
</dbReference>
<protein>
    <recommendedName>
        <fullName evidence="2">BTB domain-containing protein</fullName>
    </recommendedName>
</protein>
<keyword evidence="4" id="KW-1185">Reference proteome</keyword>
<organism evidence="3 4">
    <name type="scientific">Hyaloscypha variabilis (strain UAMH 11265 / GT02V1 / F)</name>
    <name type="common">Meliniomyces variabilis</name>
    <dbReference type="NCBI Taxonomy" id="1149755"/>
    <lineage>
        <taxon>Eukaryota</taxon>
        <taxon>Fungi</taxon>
        <taxon>Dikarya</taxon>
        <taxon>Ascomycota</taxon>
        <taxon>Pezizomycotina</taxon>
        <taxon>Leotiomycetes</taxon>
        <taxon>Helotiales</taxon>
        <taxon>Hyaloscyphaceae</taxon>
        <taxon>Hyaloscypha</taxon>
        <taxon>Hyaloscypha variabilis</taxon>
    </lineage>
</organism>
<feature type="region of interest" description="Disordered" evidence="1">
    <location>
        <begin position="1"/>
        <end position="55"/>
    </location>
</feature>
<dbReference type="SMART" id="SM00225">
    <property type="entry name" value="BTB"/>
    <property type="match status" value="1"/>
</dbReference>
<dbReference type="InterPro" id="IPR000210">
    <property type="entry name" value="BTB/POZ_dom"/>
</dbReference>
<dbReference type="PANTHER" id="PTHR47843">
    <property type="entry name" value="BTB DOMAIN-CONTAINING PROTEIN-RELATED"/>
    <property type="match status" value="1"/>
</dbReference>
<sequence length="264" mass="29743">MVLYLSQETCDKPAKATTPSPASSSTMASDLQRFSQSPARRAMTPEVSERRAPSLRRPQSVVTIIIGPEESKETFMVHKELICHYSSFFSTAFNSNFTETATKTMTLPDVDLDGFGLLVHWFYTQQIDLDPKDRDSNVLPLAKLWTLAERLLITKLQNNIMDKLRVSVEFAEKQNLKDFLHYAYALKDKSPLKRLAADRMAWCTTAQALGAWIEHLPEGMLVDIVMSLKKDHVRGKANENKGLGDAKEYYVEVKGVVKADPDEG</sequence>
<dbReference type="OrthoDB" id="3556558at2759"/>
<feature type="compositionally biased region" description="Polar residues" evidence="1">
    <location>
        <begin position="27"/>
        <end position="38"/>
    </location>
</feature>
<evidence type="ECO:0000256" key="1">
    <source>
        <dbReference type="SAM" id="MobiDB-lite"/>
    </source>
</evidence>
<dbReference type="AlphaFoldDB" id="A0A2J6SDW4"/>
<dbReference type="PANTHER" id="PTHR47843:SF2">
    <property type="entry name" value="BTB DOMAIN-CONTAINING PROTEIN"/>
    <property type="match status" value="1"/>
</dbReference>
<dbReference type="Proteomes" id="UP000235786">
    <property type="component" value="Unassembled WGS sequence"/>
</dbReference>
<name>A0A2J6SDW4_HYAVF</name>
<reference evidence="3 4" key="1">
    <citation type="submission" date="2016-04" db="EMBL/GenBank/DDBJ databases">
        <title>A degradative enzymes factory behind the ericoid mycorrhizal symbiosis.</title>
        <authorList>
            <consortium name="DOE Joint Genome Institute"/>
            <person name="Martino E."/>
            <person name="Morin E."/>
            <person name="Grelet G."/>
            <person name="Kuo A."/>
            <person name="Kohler A."/>
            <person name="Daghino S."/>
            <person name="Barry K."/>
            <person name="Choi C."/>
            <person name="Cichocki N."/>
            <person name="Clum A."/>
            <person name="Copeland A."/>
            <person name="Hainaut M."/>
            <person name="Haridas S."/>
            <person name="Labutti K."/>
            <person name="Lindquist E."/>
            <person name="Lipzen A."/>
            <person name="Khouja H.-R."/>
            <person name="Murat C."/>
            <person name="Ohm R."/>
            <person name="Olson A."/>
            <person name="Spatafora J."/>
            <person name="Veneault-Fourrey C."/>
            <person name="Henrissat B."/>
            <person name="Grigoriev I."/>
            <person name="Martin F."/>
            <person name="Perotto S."/>
        </authorList>
    </citation>
    <scope>NUCLEOTIDE SEQUENCE [LARGE SCALE GENOMIC DNA]</scope>
    <source>
        <strain evidence="3 4">F</strain>
    </source>
</reference>
<dbReference type="EMBL" id="KZ613937">
    <property type="protein sequence ID" value="PMD48951.1"/>
    <property type="molecule type" value="Genomic_DNA"/>
</dbReference>
<evidence type="ECO:0000259" key="2">
    <source>
        <dbReference type="PROSITE" id="PS50097"/>
    </source>
</evidence>
<evidence type="ECO:0000313" key="3">
    <source>
        <dbReference type="EMBL" id="PMD48951.1"/>
    </source>
</evidence>
<dbReference type="STRING" id="1149755.A0A2J6SDW4"/>
<dbReference type="CDD" id="cd18186">
    <property type="entry name" value="BTB_POZ_ZBTB_KLHL-like"/>
    <property type="match status" value="1"/>
</dbReference>
<gene>
    <name evidence="3" type="ORF">L207DRAFT_595480</name>
</gene>
<dbReference type="Gene3D" id="3.30.710.10">
    <property type="entry name" value="Potassium Channel Kv1.1, Chain A"/>
    <property type="match status" value="1"/>
</dbReference>
<evidence type="ECO:0000313" key="4">
    <source>
        <dbReference type="Proteomes" id="UP000235786"/>
    </source>
</evidence>
<feature type="domain" description="BTB" evidence="2">
    <location>
        <begin position="60"/>
        <end position="131"/>
    </location>
</feature>
<dbReference type="InterPro" id="IPR011333">
    <property type="entry name" value="SKP1/BTB/POZ_sf"/>
</dbReference>
<dbReference type="SUPFAM" id="SSF54695">
    <property type="entry name" value="POZ domain"/>
    <property type="match status" value="1"/>
</dbReference>